<keyword evidence="7 12" id="KW-0479">Metal-binding</keyword>
<sequence>MTPFEHKIGISWLILTAVMGTALGGCSLKAVFTGKKADAEAYCISCHELRDTVYQEYLGTSHAYNRSGVRATCPDCHIPRALFPKLARKVQATGELYHHVMGTIGTPEKFEARRLLLARRVWKTMKETDSRECRGCHDYASMDHAKQEKISRKKHTSGPKAGKTCIDCHKGIAHKLPRDMK</sequence>
<feature type="binding site" description="axial binding residue" evidence="14">
    <location>
        <position position="77"/>
    </location>
    <ligand>
        <name>heme</name>
        <dbReference type="ChEBI" id="CHEBI:30413"/>
        <label>2</label>
    </ligand>
    <ligandPart>
        <name>Fe</name>
        <dbReference type="ChEBI" id="CHEBI:18248"/>
    </ligandPart>
</feature>
<evidence type="ECO:0000259" key="15">
    <source>
        <dbReference type="Pfam" id="PF03264"/>
    </source>
</evidence>
<evidence type="ECO:0000256" key="7">
    <source>
        <dbReference type="ARBA" id="ARBA00022723"/>
    </source>
</evidence>
<keyword evidence="6" id="KW-0812">Transmembrane</keyword>
<evidence type="ECO:0000313" key="17">
    <source>
        <dbReference type="EMBL" id="VFJ54182.1"/>
    </source>
</evidence>
<feature type="binding site" description="covalent" evidence="13">
    <location>
        <position position="165"/>
    </location>
    <ligand>
        <name>heme</name>
        <dbReference type="ChEBI" id="CHEBI:30413"/>
        <label>4</label>
    </ligand>
</feature>
<feature type="binding site" description="axial binding residue" evidence="14">
    <location>
        <position position="174"/>
    </location>
    <ligand>
        <name>heme</name>
        <dbReference type="ChEBI" id="CHEBI:30413"/>
        <label>2</label>
    </ligand>
    <ligandPart>
        <name>Fe</name>
        <dbReference type="ChEBI" id="CHEBI:18248"/>
    </ligandPart>
</feature>
<feature type="binding site" description="axial binding residue" evidence="14">
    <location>
        <position position="137"/>
    </location>
    <ligand>
        <name>heme</name>
        <dbReference type="ChEBI" id="CHEBI:30413"/>
        <label>3</label>
    </ligand>
    <ligandPart>
        <name>Fe</name>
        <dbReference type="ChEBI" id="CHEBI:18248"/>
    </ligandPart>
</feature>
<keyword evidence="3 12" id="KW-0813">Transport</keyword>
<evidence type="ECO:0000256" key="4">
    <source>
        <dbReference type="ARBA" id="ARBA00022475"/>
    </source>
</evidence>
<feature type="binding site" description="covalent" evidence="13">
    <location>
        <position position="168"/>
    </location>
    <ligand>
        <name>heme</name>
        <dbReference type="ChEBI" id="CHEBI:30413"/>
        <label>4</label>
    </ligand>
</feature>
<protein>
    <recommendedName>
        <fullName evidence="12">Cytochrome c-type protein</fullName>
    </recommendedName>
</protein>
<dbReference type="InterPro" id="IPR051174">
    <property type="entry name" value="Cytochrome_c-type_ET"/>
</dbReference>
<dbReference type="EMBL" id="CAADFD010000017">
    <property type="protein sequence ID" value="VFJ54182.1"/>
    <property type="molecule type" value="Genomic_DNA"/>
</dbReference>
<keyword evidence="9" id="KW-1133">Transmembrane helix</keyword>
<keyword evidence="8 12" id="KW-0249">Electron transport</keyword>
<evidence type="ECO:0000256" key="5">
    <source>
        <dbReference type="ARBA" id="ARBA00022617"/>
    </source>
</evidence>
<feature type="binding site" description="axial binding residue" evidence="14">
    <location>
        <position position="169"/>
    </location>
    <ligand>
        <name>heme</name>
        <dbReference type="ChEBI" id="CHEBI:30413"/>
        <label>4</label>
    </ligand>
    <ligandPart>
        <name>Fe</name>
        <dbReference type="ChEBI" id="CHEBI:18248"/>
    </ligandPart>
</feature>
<dbReference type="GO" id="GO:0020037">
    <property type="term" value="F:heme binding"/>
    <property type="evidence" value="ECO:0007669"/>
    <property type="project" value="InterPro"/>
</dbReference>
<dbReference type="PIRSF" id="PIRSF000013">
    <property type="entry name" value="4_hem_cytochrm_NapC"/>
    <property type="match status" value="1"/>
</dbReference>
<feature type="binding site" description="axial binding residue" evidence="14">
    <location>
        <position position="95"/>
    </location>
    <ligand>
        <name>heme</name>
        <dbReference type="ChEBI" id="CHEBI:30413"/>
        <label>1</label>
    </ligand>
    <ligandPart>
        <name>Fe</name>
        <dbReference type="ChEBI" id="CHEBI:18248"/>
    </ligandPart>
</feature>
<dbReference type="GO" id="GO:0019333">
    <property type="term" value="P:denitrification pathway"/>
    <property type="evidence" value="ECO:0007669"/>
    <property type="project" value="InterPro"/>
</dbReference>
<dbReference type="InterPro" id="IPR036280">
    <property type="entry name" value="Multihaem_cyt_sf"/>
</dbReference>
<reference evidence="16" key="1">
    <citation type="submission" date="2019-02" db="EMBL/GenBank/DDBJ databases">
        <authorList>
            <person name="Gruber-Vodicka R. H."/>
            <person name="Seah K. B. B."/>
        </authorList>
    </citation>
    <scope>NUCLEOTIDE SEQUENCE</scope>
    <source>
        <strain evidence="17">BECK_BZ106</strain>
        <strain evidence="16">BECK_BZ15</strain>
    </source>
</reference>
<dbReference type="GO" id="GO:0005886">
    <property type="term" value="C:plasma membrane"/>
    <property type="evidence" value="ECO:0007669"/>
    <property type="project" value="UniProtKB-SubCell"/>
</dbReference>
<dbReference type="PANTHER" id="PTHR30333:SF3">
    <property type="entry name" value="CYTOCHROME C-TYPE PROTEIN TORY"/>
    <property type="match status" value="1"/>
</dbReference>
<comment type="PTM">
    <text evidence="12">Binds 4 heme groups per subunit.</text>
</comment>
<keyword evidence="10 12" id="KW-0408">Iron</keyword>
<dbReference type="EMBL" id="CAADEW010000007">
    <property type="protein sequence ID" value="VFJ44602.1"/>
    <property type="molecule type" value="Genomic_DNA"/>
</dbReference>
<feature type="binding site" description="covalent" evidence="13">
    <location>
        <position position="46"/>
    </location>
    <ligand>
        <name>heme</name>
        <dbReference type="ChEBI" id="CHEBI:30413"/>
        <label>1</label>
    </ligand>
</feature>
<name>A0A450RZB1_9GAMM</name>
<feature type="binding site" description="covalent" evidence="13">
    <location>
        <position position="136"/>
    </location>
    <ligand>
        <name>heme</name>
        <dbReference type="ChEBI" id="CHEBI:30413"/>
        <label>4</label>
    </ligand>
</feature>
<accession>A0A450RZB1</accession>
<dbReference type="AlphaFoldDB" id="A0A450RZB1"/>
<dbReference type="InterPro" id="IPR038266">
    <property type="entry name" value="NapC/NirT_cytc_sf"/>
</dbReference>
<dbReference type="PROSITE" id="PS51257">
    <property type="entry name" value="PROKAR_LIPOPROTEIN"/>
    <property type="match status" value="1"/>
</dbReference>
<evidence type="ECO:0000256" key="14">
    <source>
        <dbReference type="PIRSR" id="PIRSR000013-2"/>
    </source>
</evidence>
<evidence type="ECO:0000256" key="6">
    <source>
        <dbReference type="ARBA" id="ARBA00022692"/>
    </source>
</evidence>
<feature type="binding site" description="covalent" evidence="13">
    <location>
        <position position="76"/>
    </location>
    <ligand>
        <name>heme</name>
        <dbReference type="ChEBI" id="CHEBI:30413"/>
        <label>2</label>
    </ligand>
</feature>
<feature type="domain" description="NapC/NirT cytochrome c N-terminal" evidence="15">
    <location>
        <begin position="15"/>
        <end position="178"/>
    </location>
</feature>
<feature type="binding site" description="covalent" evidence="13">
    <location>
        <position position="43"/>
    </location>
    <ligand>
        <name>heme</name>
        <dbReference type="ChEBI" id="CHEBI:30413"/>
        <label>1</label>
    </ligand>
</feature>
<evidence type="ECO:0000256" key="13">
    <source>
        <dbReference type="PIRSR" id="PIRSR000013-1"/>
    </source>
</evidence>
<evidence type="ECO:0000256" key="3">
    <source>
        <dbReference type="ARBA" id="ARBA00022448"/>
    </source>
</evidence>
<evidence type="ECO:0000256" key="1">
    <source>
        <dbReference type="ARBA" id="ARBA00004162"/>
    </source>
</evidence>
<evidence type="ECO:0000256" key="8">
    <source>
        <dbReference type="ARBA" id="ARBA00022982"/>
    </source>
</evidence>
<comment type="cofactor">
    <cofactor evidence="13">
        <name>heme</name>
        <dbReference type="ChEBI" id="CHEBI:30413"/>
    </cofactor>
    <text evidence="13">Binds 4 heme groups per subunit.</text>
</comment>
<dbReference type="GO" id="GO:0009061">
    <property type="term" value="P:anaerobic respiration"/>
    <property type="evidence" value="ECO:0007669"/>
    <property type="project" value="TreeGrafter"/>
</dbReference>
<dbReference type="PANTHER" id="PTHR30333">
    <property type="entry name" value="CYTOCHROME C-TYPE PROTEIN"/>
    <property type="match status" value="1"/>
</dbReference>
<dbReference type="GO" id="GO:0009055">
    <property type="term" value="F:electron transfer activity"/>
    <property type="evidence" value="ECO:0007669"/>
    <property type="project" value="TreeGrafter"/>
</dbReference>
<evidence type="ECO:0000256" key="12">
    <source>
        <dbReference type="PIRNR" id="PIRNR000013"/>
    </source>
</evidence>
<dbReference type="Pfam" id="PF03264">
    <property type="entry name" value="Cytochrom_NNT"/>
    <property type="match status" value="1"/>
</dbReference>
<feature type="binding site" description="covalent" evidence="13">
    <location>
        <position position="133"/>
    </location>
    <ligand>
        <name>heme</name>
        <dbReference type="ChEBI" id="CHEBI:30413"/>
        <label>3</label>
    </ligand>
</feature>
<dbReference type="Gene3D" id="1.10.3820.10">
    <property type="entry name" value="Di-heme elbow motif domain"/>
    <property type="match status" value="1"/>
</dbReference>
<evidence type="ECO:0000313" key="16">
    <source>
        <dbReference type="EMBL" id="VFJ44602.1"/>
    </source>
</evidence>
<keyword evidence="4" id="KW-1003">Cell membrane</keyword>
<dbReference type="InterPro" id="IPR005126">
    <property type="entry name" value="NapC/NirT_cyt_c_N"/>
</dbReference>
<evidence type="ECO:0000256" key="11">
    <source>
        <dbReference type="ARBA" id="ARBA00023136"/>
    </source>
</evidence>
<comment type="subcellular location">
    <subcellularLocation>
        <location evidence="1">Cell membrane</location>
        <topology evidence="1">Single-pass membrane protein</topology>
    </subcellularLocation>
</comment>
<evidence type="ECO:0000256" key="10">
    <source>
        <dbReference type="ARBA" id="ARBA00023004"/>
    </source>
</evidence>
<gene>
    <name evidence="16" type="ORF">BECKFW1821A_GA0114235_100735</name>
    <name evidence="17" type="ORF">BECKFW1821B_GA0114236_101726</name>
</gene>
<dbReference type="SUPFAM" id="SSF48695">
    <property type="entry name" value="Multiheme cytochromes"/>
    <property type="match status" value="1"/>
</dbReference>
<evidence type="ECO:0000256" key="9">
    <source>
        <dbReference type="ARBA" id="ARBA00022989"/>
    </source>
</evidence>
<comment type="similarity">
    <text evidence="2">Belongs to the NapC/NirT/NrfH family.</text>
</comment>
<feature type="binding site" description="covalent" evidence="13">
    <location>
        <position position="73"/>
    </location>
    <ligand>
        <name>heme</name>
        <dbReference type="ChEBI" id="CHEBI:30413"/>
        <label>2</label>
    </ligand>
</feature>
<dbReference type="InterPro" id="IPR024717">
    <property type="entry name" value="NapC/NirT/NrfH"/>
</dbReference>
<dbReference type="GO" id="GO:0046872">
    <property type="term" value="F:metal ion binding"/>
    <property type="evidence" value="ECO:0007669"/>
    <property type="project" value="UniProtKB-KW"/>
</dbReference>
<keyword evidence="11" id="KW-0472">Membrane</keyword>
<organism evidence="16">
    <name type="scientific">Candidatus Kentrum sp. FW</name>
    <dbReference type="NCBI Taxonomy" id="2126338"/>
    <lineage>
        <taxon>Bacteria</taxon>
        <taxon>Pseudomonadati</taxon>
        <taxon>Pseudomonadota</taxon>
        <taxon>Gammaproteobacteria</taxon>
        <taxon>Candidatus Kentrum</taxon>
    </lineage>
</organism>
<keyword evidence="5 12" id="KW-0349">Heme</keyword>
<evidence type="ECO:0000256" key="2">
    <source>
        <dbReference type="ARBA" id="ARBA00007395"/>
    </source>
</evidence>
<proteinExistence type="inferred from homology"/>